<dbReference type="FunFam" id="2.60.40.60:FF:000020">
    <property type="entry name" value="Dachsous cadherin-related 1b"/>
    <property type="match status" value="1"/>
</dbReference>
<dbReference type="CDD" id="cd11304">
    <property type="entry name" value="Cadherin_repeat"/>
    <property type="match status" value="5"/>
</dbReference>
<reference evidence="11 12" key="1">
    <citation type="submission" date="2015-09" db="EMBL/GenBank/DDBJ databases">
        <title>Draft genome of the parasitic nematode Teladorsagia circumcincta isolate WARC Sus (inbred).</title>
        <authorList>
            <person name="Mitreva M."/>
        </authorList>
    </citation>
    <scope>NUCLEOTIDE SEQUENCE [LARGE SCALE GENOMIC DNA]</scope>
    <source>
        <strain evidence="11 12">S</strain>
    </source>
</reference>
<evidence type="ECO:0000256" key="3">
    <source>
        <dbReference type="ARBA" id="ARBA00022692"/>
    </source>
</evidence>
<keyword evidence="5" id="KW-0677">Repeat</keyword>
<evidence type="ECO:0000256" key="1">
    <source>
        <dbReference type="ARBA" id="ARBA00004370"/>
    </source>
</evidence>
<dbReference type="AlphaFoldDB" id="A0A2G9UIY6"/>
<dbReference type="InterPro" id="IPR015919">
    <property type="entry name" value="Cadherin-like_sf"/>
</dbReference>
<dbReference type="GO" id="GO:0005886">
    <property type="term" value="C:plasma membrane"/>
    <property type="evidence" value="ECO:0007669"/>
    <property type="project" value="UniProtKB-SubCell"/>
</dbReference>
<dbReference type="PROSITE" id="PS50268">
    <property type="entry name" value="CADHERIN_2"/>
    <property type="match status" value="5"/>
</dbReference>
<dbReference type="PROSITE" id="PS00232">
    <property type="entry name" value="CADHERIN_1"/>
    <property type="match status" value="3"/>
</dbReference>
<keyword evidence="7" id="KW-1133">Transmembrane helix</keyword>
<keyword evidence="2" id="KW-0245">EGF-like domain</keyword>
<sequence>MFKLLDSVKLHLFGPATYSIVGDVGLSVDRKTGMITTATVFDHEERQLYSFKLKSSFQSGEFFEHEAILVIDDENDNMPRFDHDRYSIEIAEDVQIGTEITRLRWTDHDFNNAFHLSIIEGNELGHFEVDSSGLITIAGRLDRERLPTHRLVVRLSDGVAPFPYHTTDTVVVVTLRDVNDNAPIFESSAEFLVEENSHRMKVIGRVKAVDADEGQNAVVHYRILPESLPQAEFIIDAVRGDIMVNKPLDFETIRNYTFSVAAMDYGTPKLQSIQQVAARGTSILRFEIDDADCDLDSGENGLIAYSVFKGNATLFSINSASGELLVLGPLDREDCEEHFLTVQAIDSGSTRLHSTAEIKITVLDDNDNAPEFDQPYYAVHVRENTKPGQKVLQVKAIDNDQGQNAVVRYSILEQSPFLIDKATGEIRVVDTVDREVMNEYRLTIQAMDSGRYRRLTSTAQLTVFVDDENDNSPIIRNKLLDVFVTKDLRSGE</sequence>
<dbReference type="GO" id="GO:0007411">
    <property type="term" value="P:axon guidance"/>
    <property type="evidence" value="ECO:0007669"/>
    <property type="project" value="UniProtKB-ARBA"/>
</dbReference>
<keyword evidence="8" id="KW-0472">Membrane</keyword>
<feature type="domain" description="Cadherin" evidence="10">
    <location>
        <begin position="6"/>
        <end position="81"/>
    </location>
</feature>
<feature type="domain" description="Cadherin" evidence="10">
    <location>
        <begin position="185"/>
        <end position="268"/>
    </location>
</feature>
<dbReference type="InterPro" id="IPR020894">
    <property type="entry name" value="Cadherin_CS"/>
</dbReference>
<evidence type="ECO:0000256" key="5">
    <source>
        <dbReference type="ARBA" id="ARBA00022737"/>
    </source>
</evidence>
<evidence type="ECO:0000256" key="4">
    <source>
        <dbReference type="ARBA" id="ARBA00022729"/>
    </source>
</evidence>
<comment type="subcellular location">
    <subcellularLocation>
        <location evidence="1">Membrane</location>
    </subcellularLocation>
</comment>
<dbReference type="GO" id="GO:0005509">
    <property type="term" value="F:calcium ion binding"/>
    <property type="evidence" value="ECO:0007669"/>
    <property type="project" value="UniProtKB-UniRule"/>
</dbReference>
<dbReference type="OrthoDB" id="6252479at2759"/>
<dbReference type="Proteomes" id="UP000230423">
    <property type="component" value="Unassembled WGS sequence"/>
</dbReference>
<dbReference type="SUPFAM" id="SSF49313">
    <property type="entry name" value="Cadherin-like"/>
    <property type="match status" value="4"/>
</dbReference>
<dbReference type="InterPro" id="IPR002126">
    <property type="entry name" value="Cadherin-like_dom"/>
</dbReference>
<dbReference type="Pfam" id="PF00028">
    <property type="entry name" value="Cadherin"/>
    <property type="match status" value="4"/>
</dbReference>
<keyword evidence="12" id="KW-1185">Reference proteome</keyword>
<dbReference type="FunFam" id="2.60.40.60:FF:000092">
    <property type="entry name" value="Protocadherin 8"/>
    <property type="match status" value="2"/>
</dbReference>
<evidence type="ECO:0000256" key="7">
    <source>
        <dbReference type="ARBA" id="ARBA00022989"/>
    </source>
</evidence>
<dbReference type="EMBL" id="KZ346555">
    <property type="protein sequence ID" value="PIO69692.1"/>
    <property type="molecule type" value="Genomic_DNA"/>
</dbReference>
<evidence type="ECO:0000256" key="2">
    <source>
        <dbReference type="ARBA" id="ARBA00022536"/>
    </source>
</evidence>
<name>A0A2G9UIY6_TELCI</name>
<proteinExistence type="predicted"/>
<evidence type="ECO:0000256" key="9">
    <source>
        <dbReference type="PROSITE-ProRule" id="PRU00043"/>
    </source>
</evidence>
<feature type="domain" description="Cadherin" evidence="10">
    <location>
        <begin position="82"/>
        <end position="185"/>
    </location>
</feature>
<evidence type="ECO:0000313" key="12">
    <source>
        <dbReference type="Proteomes" id="UP000230423"/>
    </source>
</evidence>
<feature type="domain" description="Cadherin" evidence="10">
    <location>
        <begin position="265"/>
        <end position="372"/>
    </location>
</feature>
<accession>A0A2G9UIY6</accession>
<gene>
    <name evidence="11" type="ORF">TELCIR_08477</name>
</gene>
<dbReference type="PRINTS" id="PR00205">
    <property type="entry name" value="CADHERIN"/>
</dbReference>
<dbReference type="Gene3D" id="2.60.40.60">
    <property type="entry name" value="Cadherins"/>
    <property type="match status" value="5"/>
</dbReference>
<dbReference type="PANTHER" id="PTHR24026">
    <property type="entry name" value="FAT ATYPICAL CADHERIN-RELATED"/>
    <property type="match status" value="1"/>
</dbReference>
<dbReference type="PANTHER" id="PTHR24026:SF126">
    <property type="entry name" value="PROTOCADHERIN FAT 4"/>
    <property type="match status" value="1"/>
</dbReference>
<evidence type="ECO:0000313" key="11">
    <source>
        <dbReference type="EMBL" id="PIO69692.1"/>
    </source>
</evidence>
<keyword evidence="3" id="KW-0812">Transmembrane</keyword>
<evidence type="ECO:0000259" key="10">
    <source>
        <dbReference type="PROSITE" id="PS50268"/>
    </source>
</evidence>
<evidence type="ECO:0000256" key="6">
    <source>
        <dbReference type="ARBA" id="ARBA00022837"/>
    </source>
</evidence>
<feature type="domain" description="Cadherin" evidence="10">
    <location>
        <begin position="373"/>
        <end position="475"/>
    </location>
</feature>
<dbReference type="FunFam" id="2.60.40.60:FF:000104">
    <property type="entry name" value="cadherin-23 isoform X1"/>
    <property type="match status" value="1"/>
</dbReference>
<keyword evidence="4" id="KW-0732">Signal</keyword>
<evidence type="ECO:0000256" key="8">
    <source>
        <dbReference type="ARBA" id="ARBA00023136"/>
    </source>
</evidence>
<keyword evidence="6 9" id="KW-0106">Calcium</keyword>
<dbReference type="GO" id="GO:0007156">
    <property type="term" value="P:homophilic cell adhesion via plasma membrane adhesion molecules"/>
    <property type="evidence" value="ECO:0007669"/>
    <property type="project" value="InterPro"/>
</dbReference>
<protein>
    <submittedName>
        <fullName evidence="11">Cadherin domain protein</fullName>
    </submittedName>
</protein>
<dbReference type="SMART" id="SM00112">
    <property type="entry name" value="CA"/>
    <property type="match status" value="5"/>
</dbReference>
<organism evidence="11 12">
    <name type="scientific">Teladorsagia circumcincta</name>
    <name type="common">Brown stomach worm</name>
    <name type="synonym">Ostertagia circumcincta</name>
    <dbReference type="NCBI Taxonomy" id="45464"/>
    <lineage>
        <taxon>Eukaryota</taxon>
        <taxon>Metazoa</taxon>
        <taxon>Ecdysozoa</taxon>
        <taxon>Nematoda</taxon>
        <taxon>Chromadorea</taxon>
        <taxon>Rhabditida</taxon>
        <taxon>Rhabditina</taxon>
        <taxon>Rhabditomorpha</taxon>
        <taxon>Strongyloidea</taxon>
        <taxon>Trichostrongylidae</taxon>
        <taxon>Teladorsagia</taxon>
    </lineage>
</organism>